<evidence type="ECO:0000313" key="3">
    <source>
        <dbReference type="EMBL" id="TKC10252.1"/>
    </source>
</evidence>
<keyword evidence="4" id="KW-1185">Reference proteome</keyword>
<dbReference type="AlphaFoldDB" id="A0A4V5NZW6"/>
<name>A0A4V5NZW6_9SPHI</name>
<evidence type="ECO:0000256" key="1">
    <source>
        <dbReference type="SAM" id="Coils"/>
    </source>
</evidence>
<feature type="region of interest" description="Disordered" evidence="2">
    <location>
        <begin position="86"/>
        <end position="147"/>
    </location>
</feature>
<evidence type="ECO:0000313" key="4">
    <source>
        <dbReference type="Proteomes" id="UP000309488"/>
    </source>
</evidence>
<dbReference type="EMBL" id="SWBR01000002">
    <property type="protein sequence ID" value="TKC10252.1"/>
    <property type="molecule type" value="Genomic_DNA"/>
</dbReference>
<dbReference type="RefSeq" id="WP_136839904.1">
    <property type="nucleotide sequence ID" value="NZ_SWBR01000002.1"/>
</dbReference>
<organism evidence="3 4">
    <name type="scientific">Pedobacter polaris</name>
    <dbReference type="NCBI Taxonomy" id="2571273"/>
    <lineage>
        <taxon>Bacteria</taxon>
        <taxon>Pseudomonadati</taxon>
        <taxon>Bacteroidota</taxon>
        <taxon>Sphingobacteriia</taxon>
        <taxon>Sphingobacteriales</taxon>
        <taxon>Sphingobacteriaceae</taxon>
        <taxon>Pedobacter</taxon>
    </lineage>
</organism>
<accession>A0A4V5NZW6</accession>
<gene>
    <name evidence="3" type="ORF">FA048_08635</name>
</gene>
<protein>
    <submittedName>
        <fullName evidence="3">Multiple ligand-binding protein 1</fullName>
    </submittedName>
</protein>
<proteinExistence type="predicted"/>
<dbReference type="Proteomes" id="UP000309488">
    <property type="component" value="Unassembled WGS sequence"/>
</dbReference>
<feature type="compositionally biased region" description="Basic and acidic residues" evidence="2">
    <location>
        <begin position="86"/>
        <end position="123"/>
    </location>
</feature>
<reference evidence="3 4" key="1">
    <citation type="submission" date="2019-04" db="EMBL/GenBank/DDBJ databases">
        <title>Pedobacter sp. RP-3-22 sp. nov., isolated from Arctic soil.</title>
        <authorList>
            <person name="Dahal R.H."/>
            <person name="Kim D.-U."/>
        </authorList>
    </citation>
    <scope>NUCLEOTIDE SEQUENCE [LARGE SCALE GENOMIC DNA]</scope>
    <source>
        <strain evidence="3 4">RP-3-22</strain>
    </source>
</reference>
<keyword evidence="1" id="KW-0175">Coiled coil</keyword>
<dbReference type="OrthoDB" id="1448514at2"/>
<evidence type="ECO:0000256" key="2">
    <source>
        <dbReference type="SAM" id="MobiDB-lite"/>
    </source>
</evidence>
<sequence>MKKLFYTVALVVMGITASYAQKPEREKLTPEQRAEKTATALEQKLSLNADQKTKVQQLELERIKKNDEWRKQDVGTMKDKMEERKAYMKASKEKMDAILTPEQKKTLDASRDKMRDKMKDRKGGKGLRGPKGTKPGEGTPTPPAKNN</sequence>
<feature type="coiled-coil region" evidence="1">
    <location>
        <begin position="41"/>
        <end position="68"/>
    </location>
</feature>
<feature type="compositionally biased region" description="Low complexity" evidence="2">
    <location>
        <begin position="130"/>
        <end position="139"/>
    </location>
</feature>
<comment type="caution">
    <text evidence="3">The sequence shown here is derived from an EMBL/GenBank/DDBJ whole genome shotgun (WGS) entry which is preliminary data.</text>
</comment>